<dbReference type="Pfam" id="PF02872">
    <property type="entry name" value="5_nucleotid_C"/>
    <property type="match status" value="1"/>
</dbReference>
<dbReference type="GO" id="GO:0008253">
    <property type="term" value="F:5'-nucleotidase activity"/>
    <property type="evidence" value="ECO:0007669"/>
    <property type="project" value="UniProtKB-EC"/>
</dbReference>
<dbReference type="EMBL" id="CP045902">
    <property type="protein sequence ID" value="QQP38590.1"/>
    <property type="molecule type" value="Genomic_DNA"/>
</dbReference>
<comment type="catalytic activity">
    <reaction evidence="1">
        <text>a ribonucleoside 5'-phosphate + H2O = a ribonucleoside + phosphate</text>
        <dbReference type="Rhea" id="RHEA:12484"/>
        <dbReference type="ChEBI" id="CHEBI:15377"/>
        <dbReference type="ChEBI" id="CHEBI:18254"/>
        <dbReference type="ChEBI" id="CHEBI:43474"/>
        <dbReference type="ChEBI" id="CHEBI:58043"/>
        <dbReference type="EC" id="3.1.3.5"/>
    </reaction>
</comment>
<evidence type="ECO:0000313" key="6">
    <source>
        <dbReference type="Proteomes" id="UP000595437"/>
    </source>
</evidence>
<evidence type="ECO:0000313" key="5">
    <source>
        <dbReference type="EMBL" id="QQP38590.1"/>
    </source>
</evidence>
<dbReference type="Gene3D" id="3.90.780.10">
    <property type="entry name" value="5'-Nucleotidase, C-terminal domain"/>
    <property type="match status" value="2"/>
</dbReference>
<dbReference type="GO" id="GO:0005886">
    <property type="term" value="C:plasma membrane"/>
    <property type="evidence" value="ECO:0007669"/>
    <property type="project" value="TreeGrafter"/>
</dbReference>
<dbReference type="PANTHER" id="PTHR11575">
    <property type="entry name" value="5'-NUCLEOTIDASE-RELATED"/>
    <property type="match status" value="1"/>
</dbReference>
<sequence>MPWSNTIDIITVPGSTIHAMMEHSVSEYNYVDPSGRFLQVSGLKVKYDVMQPLGKPLQYGHNSFMVKGGDGYGVIPKTLIHHKNTGFLDKDLFISYIKKHSPLRLPVPGRITFKDENTHSSALTSIPSFLVSVCGTLIWRMS</sequence>
<dbReference type="Proteomes" id="UP000595437">
    <property type="component" value="Chromosome 13"/>
</dbReference>
<accession>A0A7T8JYL4</accession>
<evidence type="ECO:0000256" key="3">
    <source>
        <dbReference type="ARBA" id="ARBA00012643"/>
    </source>
</evidence>
<protein>
    <recommendedName>
        <fullName evidence="3">5'-nucleotidase</fullName>
        <ecNumber evidence="3">3.1.3.5</ecNumber>
    </recommendedName>
</protein>
<comment type="similarity">
    <text evidence="2">Belongs to the 5'-nucleotidase family.</text>
</comment>
<keyword evidence="6" id="KW-1185">Reference proteome</keyword>
<dbReference type="InterPro" id="IPR008334">
    <property type="entry name" value="5'-Nucleotdase_C"/>
</dbReference>
<dbReference type="InterPro" id="IPR036907">
    <property type="entry name" value="5'-Nucleotdase_C_sf"/>
</dbReference>
<name>A0A7T8JYL4_CALRO</name>
<proteinExistence type="inferred from homology"/>
<dbReference type="AlphaFoldDB" id="A0A7T8JYL4"/>
<dbReference type="OrthoDB" id="7722975at2759"/>
<dbReference type="GO" id="GO:0006196">
    <property type="term" value="P:AMP catabolic process"/>
    <property type="evidence" value="ECO:0007669"/>
    <property type="project" value="TreeGrafter"/>
</dbReference>
<reference evidence="6" key="1">
    <citation type="submission" date="2021-01" db="EMBL/GenBank/DDBJ databases">
        <title>Caligus Genome Assembly.</title>
        <authorList>
            <person name="Gallardo-Escarate C."/>
        </authorList>
    </citation>
    <scope>NUCLEOTIDE SEQUENCE [LARGE SCALE GENOMIC DNA]</scope>
</reference>
<evidence type="ECO:0000256" key="2">
    <source>
        <dbReference type="ARBA" id="ARBA00006654"/>
    </source>
</evidence>
<dbReference type="EC" id="3.1.3.5" evidence="3"/>
<feature type="domain" description="5'-Nucleotidase C-terminal" evidence="4">
    <location>
        <begin position="1"/>
        <end position="56"/>
    </location>
</feature>
<dbReference type="SUPFAM" id="SSF55816">
    <property type="entry name" value="5'-nucleotidase (syn. UDP-sugar hydrolase), C-terminal domain"/>
    <property type="match status" value="1"/>
</dbReference>
<dbReference type="InterPro" id="IPR006179">
    <property type="entry name" value="5_nucleotidase/apyrase"/>
</dbReference>
<dbReference type="PANTHER" id="PTHR11575:SF24">
    <property type="entry name" value="5'-NUCLEOTIDASE"/>
    <property type="match status" value="1"/>
</dbReference>
<evidence type="ECO:0000256" key="1">
    <source>
        <dbReference type="ARBA" id="ARBA00000815"/>
    </source>
</evidence>
<gene>
    <name evidence="5" type="ORF">FKW44_019203</name>
</gene>
<organism evidence="5 6">
    <name type="scientific">Caligus rogercresseyi</name>
    <name type="common">Sea louse</name>
    <dbReference type="NCBI Taxonomy" id="217165"/>
    <lineage>
        <taxon>Eukaryota</taxon>
        <taxon>Metazoa</taxon>
        <taxon>Ecdysozoa</taxon>
        <taxon>Arthropoda</taxon>
        <taxon>Crustacea</taxon>
        <taxon>Multicrustacea</taxon>
        <taxon>Hexanauplia</taxon>
        <taxon>Copepoda</taxon>
        <taxon>Siphonostomatoida</taxon>
        <taxon>Caligidae</taxon>
        <taxon>Caligus</taxon>
    </lineage>
</organism>
<evidence type="ECO:0000259" key="4">
    <source>
        <dbReference type="Pfam" id="PF02872"/>
    </source>
</evidence>